<dbReference type="OrthoDB" id="2633250at2"/>
<evidence type="ECO:0000256" key="3">
    <source>
        <dbReference type="PIRSR" id="PIRSR605511-2"/>
    </source>
</evidence>
<comment type="similarity">
    <text evidence="1">Belongs to the SMP-30/CGR1 family.</text>
</comment>
<evidence type="ECO:0000259" key="4">
    <source>
        <dbReference type="Pfam" id="PF08450"/>
    </source>
</evidence>
<keyword evidence="3" id="KW-0479">Metal-binding</keyword>
<keyword evidence="3" id="KW-0862">Zinc</keyword>
<dbReference type="Gene3D" id="2.120.10.30">
    <property type="entry name" value="TolB, C-terminal domain"/>
    <property type="match status" value="1"/>
</dbReference>
<evidence type="ECO:0000256" key="2">
    <source>
        <dbReference type="PIRSR" id="PIRSR605511-1"/>
    </source>
</evidence>
<name>A0A068STZ7_NEOGA</name>
<keyword evidence="6" id="KW-1185">Reference proteome</keyword>
<dbReference type="GO" id="GO:0019853">
    <property type="term" value="P:L-ascorbic acid biosynthetic process"/>
    <property type="evidence" value="ECO:0007669"/>
    <property type="project" value="TreeGrafter"/>
</dbReference>
<feature type="binding site" evidence="3">
    <location>
        <position position="197"/>
    </location>
    <ligand>
        <name>a divalent metal cation</name>
        <dbReference type="ChEBI" id="CHEBI:60240"/>
    </ligand>
</feature>
<dbReference type="eggNOG" id="COG3386">
    <property type="taxonomic scope" value="Bacteria"/>
</dbReference>
<feature type="binding site" evidence="3">
    <location>
        <position position="147"/>
    </location>
    <ligand>
        <name>a divalent metal cation</name>
        <dbReference type="ChEBI" id="CHEBI:60240"/>
    </ligand>
</feature>
<dbReference type="GeneID" id="24258930"/>
<evidence type="ECO:0000313" key="6">
    <source>
        <dbReference type="Proteomes" id="UP000028181"/>
    </source>
</evidence>
<proteinExistence type="inferred from homology"/>
<dbReference type="PANTHER" id="PTHR10907">
    <property type="entry name" value="REGUCALCIN"/>
    <property type="match status" value="1"/>
</dbReference>
<accession>A0A068STZ7</accession>
<evidence type="ECO:0000256" key="1">
    <source>
        <dbReference type="ARBA" id="ARBA00008853"/>
    </source>
</evidence>
<feature type="binding site" evidence="3">
    <location>
        <position position="98"/>
    </location>
    <ligand>
        <name>substrate</name>
    </ligand>
</feature>
<dbReference type="PATRIC" id="fig|1028800.3.peg.2407"/>
<dbReference type="GO" id="GO:0005509">
    <property type="term" value="F:calcium ion binding"/>
    <property type="evidence" value="ECO:0007669"/>
    <property type="project" value="TreeGrafter"/>
</dbReference>
<dbReference type="KEGG" id="ngg:RG540_CH23770"/>
<dbReference type="PRINTS" id="PR01790">
    <property type="entry name" value="SMP30FAMILY"/>
</dbReference>
<dbReference type="InterPro" id="IPR005511">
    <property type="entry name" value="SMP-30"/>
</dbReference>
<evidence type="ECO:0000313" key="5">
    <source>
        <dbReference type="EMBL" id="CDN48545.1"/>
    </source>
</evidence>
<comment type="cofactor">
    <cofactor evidence="3">
        <name>Zn(2+)</name>
        <dbReference type="ChEBI" id="CHEBI:29105"/>
    </cofactor>
    <text evidence="3">Binds 1 divalent metal cation per subunit.</text>
</comment>
<dbReference type="EMBL" id="HG938353">
    <property type="protein sequence ID" value="CDN48545.1"/>
    <property type="molecule type" value="Genomic_DNA"/>
</dbReference>
<dbReference type="AlphaFoldDB" id="A0A068STZ7"/>
<gene>
    <name evidence="5" type="ORF">RG540_CH23770</name>
</gene>
<sequence>MRFEPVSRLSLGLGEGPVWDERRNLVFLCDIPTGRLLAIRLGDGQVDEWVLGTNVCSLGLCESGRLVVSLAREIILFDPETGERETLAHLDGELETNRLNDGKVGPDGAFWVGTTDQRPERQPICSLYRIGADGKFAVKKSGLLISNGLAWSPDGASMYHSDSGGQWIERHDFDAATGEIGEGVRIATPGEADGRPDGGATDADGFYWSAGVSAGCLNRYSPEGVVAGKYPLPVPTPTMPCFCGPDLKTLLVTSHRYLSQERLEAYPLSGAVLVASSPVAGVPVARMKGF</sequence>
<dbReference type="PANTHER" id="PTHR10907:SF47">
    <property type="entry name" value="REGUCALCIN"/>
    <property type="match status" value="1"/>
</dbReference>
<dbReference type="GO" id="GO:0004341">
    <property type="term" value="F:gluconolactonase activity"/>
    <property type="evidence" value="ECO:0007669"/>
    <property type="project" value="TreeGrafter"/>
</dbReference>
<dbReference type="HOGENOM" id="CLU_036110_3_1_5"/>
<dbReference type="RefSeq" id="WP_038588040.1">
    <property type="nucleotide sequence ID" value="NZ_HG938353.1"/>
</dbReference>
<feature type="active site" description="Proton donor/acceptor" evidence="2">
    <location>
        <position position="197"/>
    </location>
</feature>
<organism evidence="5 6">
    <name type="scientific">Neorhizobium galegae bv. orientalis str. HAMBI 540</name>
    <dbReference type="NCBI Taxonomy" id="1028800"/>
    <lineage>
        <taxon>Bacteria</taxon>
        <taxon>Pseudomonadati</taxon>
        <taxon>Pseudomonadota</taxon>
        <taxon>Alphaproteobacteria</taxon>
        <taxon>Hyphomicrobiales</taxon>
        <taxon>Rhizobiaceae</taxon>
        <taxon>Rhizobium/Agrobacterium group</taxon>
        <taxon>Neorhizobium</taxon>
    </lineage>
</organism>
<dbReference type="InterPro" id="IPR013658">
    <property type="entry name" value="SGL"/>
</dbReference>
<dbReference type="SUPFAM" id="SSF63829">
    <property type="entry name" value="Calcium-dependent phosphotriesterase"/>
    <property type="match status" value="1"/>
</dbReference>
<dbReference type="Proteomes" id="UP000028181">
    <property type="component" value="Chromosome I"/>
</dbReference>
<dbReference type="Pfam" id="PF08450">
    <property type="entry name" value="SGL"/>
    <property type="match status" value="1"/>
</dbReference>
<reference evidence="6" key="1">
    <citation type="journal article" date="2014" name="BMC Genomics">
        <title>Genome sequencing of two Neorhizobium galegae strains reveals a noeT gene responsible for the unusual acetylation of the nodulation factors.</title>
        <authorList>
            <person name="Osterman J."/>
            <person name="Marsh J."/>
            <person name="Laine P.K."/>
            <person name="Zeng Z."/>
            <person name="Alatalo E."/>
            <person name="Sullivan J.T."/>
            <person name="Young J.P."/>
            <person name="Thomas-Oates J."/>
            <person name="Paulin L."/>
            <person name="Lindstrom K."/>
        </authorList>
    </citation>
    <scope>NUCLEOTIDE SEQUENCE [LARGE SCALE GENOMIC DNA]</scope>
    <source>
        <strain evidence="6">HAMBI 540</strain>
    </source>
</reference>
<dbReference type="InterPro" id="IPR011042">
    <property type="entry name" value="6-blade_b-propeller_TolB-like"/>
</dbReference>
<feature type="domain" description="SMP-30/Gluconolactonase/LRE-like region" evidence="4">
    <location>
        <begin position="13"/>
        <end position="255"/>
    </location>
</feature>
<feature type="binding site" evidence="3">
    <location>
        <position position="15"/>
    </location>
    <ligand>
        <name>a divalent metal cation</name>
        <dbReference type="ChEBI" id="CHEBI:60240"/>
    </ligand>
</feature>
<protein>
    <submittedName>
        <fullName evidence="5">Calcium-binding protein, regucalcin</fullName>
    </submittedName>
</protein>
<feature type="binding site" evidence="3">
    <location>
        <position position="100"/>
    </location>
    <ligand>
        <name>substrate</name>
    </ligand>
</feature>